<dbReference type="KEGG" id="nsr:NS506_07599"/>
<dbReference type="InterPro" id="IPR028098">
    <property type="entry name" value="Glyco_trans_4-like_N"/>
</dbReference>
<evidence type="ECO:0000259" key="4">
    <source>
        <dbReference type="Pfam" id="PF00534"/>
    </source>
</evidence>
<dbReference type="SUPFAM" id="SSF53756">
    <property type="entry name" value="UDP-Glycosyltransferase/glycogen phosphorylase"/>
    <property type="match status" value="1"/>
</dbReference>
<feature type="domain" description="Glycosyl transferase family 1" evidence="4">
    <location>
        <begin position="197"/>
        <end position="332"/>
    </location>
</feature>
<keyword evidence="2 6" id="KW-0808">Transferase</keyword>
<protein>
    <submittedName>
        <fullName evidence="6">D-inositol 3-phosphate glycosyltransferase</fullName>
        <ecNumber evidence="6">2.4.1.-</ecNumber>
    </submittedName>
</protein>
<dbReference type="CDD" id="cd03802">
    <property type="entry name" value="GT4_AviGT4-like"/>
    <property type="match status" value="1"/>
</dbReference>
<feature type="compositionally biased region" description="Basic residues" evidence="3">
    <location>
        <begin position="471"/>
        <end position="485"/>
    </location>
</feature>
<dbReference type="PANTHER" id="PTHR12526">
    <property type="entry name" value="GLYCOSYLTRANSFERASE"/>
    <property type="match status" value="1"/>
</dbReference>
<gene>
    <name evidence="6" type="ORF">NS506_07599</name>
</gene>
<dbReference type="PANTHER" id="PTHR12526:SF595">
    <property type="entry name" value="BLL5217 PROTEIN"/>
    <property type="match status" value="1"/>
</dbReference>
<feature type="compositionally biased region" description="Basic and acidic residues" evidence="3">
    <location>
        <begin position="428"/>
        <end position="445"/>
    </location>
</feature>
<dbReference type="InterPro" id="IPR001296">
    <property type="entry name" value="Glyco_trans_1"/>
</dbReference>
<proteinExistence type="predicted"/>
<accession>A0ABC8B5C7</accession>
<evidence type="ECO:0000313" key="7">
    <source>
        <dbReference type="Proteomes" id="UP000180166"/>
    </source>
</evidence>
<feature type="region of interest" description="Disordered" evidence="3">
    <location>
        <begin position="391"/>
        <end position="485"/>
    </location>
</feature>
<dbReference type="Gene3D" id="3.40.50.2000">
    <property type="entry name" value="Glycogen Phosphorylase B"/>
    <property type="match status" value="2"/>
</dbReference>
<evidence type="ECO:0000259" key="5">
    <source>
        <dbReference type="Pfam" id="PF13439"/>
    </source>
</evidence>
<dbReference type="AlphaFoldDB" id="A0ABC8B5C7"/>
<evidence type="ECO:0000256" key="1">
    <source>
        <dbReference type="ARBA" id="ARBA00022676"/>
    </source>
</evidence>
<sequence length="485" mass="52219">MSALTPLPVPVNAAVEFPSVEHERLRIAMVVPPYFDIPPKAYGGVEAVVADLVDALVERGHRVTLLGAGINGTKGEFESLWDRAQSERLGDPFPEVVHALKVRRALQRLAVAEGLDLVHDHTFAGPLNMPVSRELGLPTVVTVHGPVYGDPYVYYRELGEDAHLVAISDRQRAMAPDLNWVGRVHNALRVEDWPFRTEKQDYALFLGRFTADKAPHLALEAAHAAGLPLILAGKCAEPPEVRYFESAVRPLLTERDHMFGMADAVAKRELLSGARCLVFPVQWEEPFGMVMIEAMVCGTPVVALRGGAVAEVIVDGVTGRVCDDPAELPAAIAEVRGYDPYAMRAHVAAHFGADTLGRGYEEIYRRVVGEHPRRHPGLPRHAGVVSAGIQADPGQKHAGMTSGQRSAGTGPGRAAATTMSGRGTTHSGHPEITHSGHPEVAHSGHPDALTGGALTPGRKPVSDNSSTPKAAPRRRVPRRKGLHEQ</sequence>
<feature type="domain" description="Glycosyltransferase subfamily 4-like N-terminal" evidence="5">
    <location>
        <begin position="42"/>
        <end position="158"/>
    </location>
</feature>
<evidence type="ECO:0000256" key="3">
    <source>
        <dbReference type="SAM" id="MobiDB-lite"/>
    </source>
</evidence>
<dbReference type="GO" id="GO:0016757">
    <property type="term" value="F:glycosyltransferase activity"/>
    <property type="evidence" value="ECO:0007669"/>
    <property type="project" value="UniProtKB-KW"/>
</dbReference>
<evidence type="ECO:0000313" key="6">
    <source>
        <dbReference type="EMBL" id="APB01619.1"/>
    </source>
</evidence>
<dbReference type="Pfam" id="PF13439">
    <property type="entry name" value="Glyco_transf_4"/>
    <property type="match status" value="1"/>
</dbReference>
<dbReference type="EMBL" id="CP017839">
    <property type="protein sequence ID" value="APB01619.1"/>
    <property type="molecule type" value="Genomic_DNA"/>
</dbReference>
<reference evidence="6 7" key="1">
    <citation type="submission" date="2016-10" db="EMBL/GenBank/DDBJ databases">
        <title>Genome sequence of Nocardia seriolae strain EM150506, isolated from Anguila japonica.</title>
        <authorList>
            <person name="Han H.-J."/>
        </authorList>
    </citation>
    <scope>NUCLEOTIDE SEQUENCE [LARGE SCALE GENOMIC DNA]</scope>
    <source>
        <strain evidence="6 7">EM150506</strain>
    </source>
</reference>
<organism evidence="6 7">
    <name type="scientific">Nocardia seriolae</name>
    <dbReference type="NCBI Taxonomy" id="37332"/>
    <lineage>
        <taxon>Bacteria</taxon>
        <taxon>Bacillati</taxon>
        <taxon>Actinomycetota</taxon>
        <taxon>Actinomycetes</taxon>
        <taxon>Mycobacteriales</taxon>
        <taxon>Nocardiaceae</taxon>
        <taxon>Nocardia</taxon>
    </lineage>
</organism>
<keyword evidence="1 6" id="KW-0328">Glycosyltransferase</keyword>
<name>A0ABC8B5C7_9NOCA</name>
<dbReference type="EC" id="2.4.1.-" evidence="6"/>
<dbReference type="Proteomes" id="UP000180166">
    <property type="component" value="Chromosome"/>
</dbReference>
<evidence type="ECO:0000256" key="2">
    <source>
        <dbReference type="ARBA" id="ARBA00022679"/>
    </source>
</evidence>
<dbReference type="Pfam" id="PF00534">
    <property type="entry name" value="Glycos_transf_1"/>
    <property type="match status" value="1"/>
</dbReference>